<proteinExistence type="predicted"/>
<dbReference type="SUPFAM" id="SSF57850">
    <property type="entry name" value="RING/U-box"/>
    <property type="match status" value="1"/>
</dbReference>
<keyword evidence="3" id="KW-1185">Reference proteome</keyword>
<comment type="caution">
    <text evidence="2">The sequence shown here is derived from an EMBL/GenBank/DDBJ whole genome shotgun (WGS) entry which is preliminary data.</text>
</comment>
<feature type="region of interest" description="Disordered" evidence="1">
    <location>
        <begin position="353"/>
        <end position="373"/>
    </location>
</feature>
<dbReference type="EMBL" id="SELW01000657">
    <property type="protein sequence ID" value="TID14977.1"/>
    <property type="molecule type" value="Genomic_DNA"/>
</dbReference>
<organism evidence="2 3">
    <name type="scientific">Pichia inconspicua</name>
    <dbReference type="NCBI Taxonomy" id="52247"/>
    <lineage>
        <taxon>Eukaryota</taxon>
        <taxon>Fungi</taxon>
        <taxon>Dikarya</taxon>
        <taxon>Ascomycota</taxon>
        <taxon>Saccharomycotina</taxon>
        <taxon>Pichiomycetes</taxon>
        <taxon>Pichiales</taxon>
        <taxon>Pichiaceae</taxon>
        <taxon>Pichia</taxon>
    </lineage>
</organism>
<feature type="compositionally biased region" description="Basic residues" evidence="1">
    <location>
        <begin position="353"/>
        <end position="366"/>
    </location>
</feature>
<dbReference type="Gene3D" id="3.30.40.10">
    <property type="entry name" value="Zinc/RING finger domain, C3HC4 (zinc finger)"/>
    <property type="match status" value="1"/>
</dbReference>
<feature type="region of interest" description="Disordered" evidence="1">
    <location>
        <begin position="768"/>
        <end position="789"/>
    </location>
</feature>
<feature type="compositionally biased region" description="Acidic residues" evidence="1">
    <location>
        <begin position="768"/>
        <end position="782"/>
    </location>
</feature>
<dbReference type="Proteomes" id="UP000307173">
    <property type="component" value="Unassembled WGS sequence"/>
</dbReference>
<reference evidence="2 3" key="1">
    <citation type="journal article" date="2019" name="Front. Genet.">
        <title>Whole-Genome Sequencing of the Opportunistic Yeast Pathogen Candida inconspicua Uncovers Its Hybrid Origin.</title>
        <authorList>
            <person name="Mixao V."/>
            <person name="Hansen A.P."/>
            <person name="Saus E."/>
            <person name="Boekhout T."/>
            <person name="Lass-Florl C."/>
            <person name="Gabaldon T."/>
        </authorList>
    </citation>
    <scope>NUCLEOTIDE SEQUENCE [LARGE SCALE GENOMIC DNA]</scope>
    <source>
        <strain evidence="2 3">CBS 180</strain>
    </source>
</reference>
<dbReference type="InterPro" id="IPR013083">
    <property type="entry name" value="Znf_RING/FYVE/PHD"/>
</dbReference>
<dbReference type="OrthoDB" id="299997at2759"/>
<protein>
    <submittedName>
        <fullName evidence="2">Uncharacterized protein</fullName>
    </submittedName>
</protein>
<gene>
    <name evidence="2" type="ORF">CANINC_004648</name>
</gene>
<evidence type="ECO:0000313" key="3">
    <source>
        <dbReference type="Proteomes" id="UP000307173"/>
    </source>
</evidence>
<evidence type="ECO:0000256" key="1">
    <source>
        <dbReference type="SAM" id="MobiDB-lite"/>
    </source>
</evidence>
<name>A0A4T0WVV6_9ASCO</name>
<evidence type="ECO:0000313" key="2">
    <source>
        <dbReference type="EMBL" id="TID14977.1"/>
    </source>
</evidence>
<dbReference type="AlphaFoldDB" id="A0A4T0WVV6"/>
<sequence>MPNTGGHQQHKHPIKFGSFMDADMLAQLEPNLNRHFIGTPNNIEKRLLSNKGGNRTQKTGIPPPLPEISSASDIYTKKIANFKRKLKTFKGISTDYKTKLPSIKTQAEQHNVQKLKDAFQNDEELLSEEAGVIKEKNTITLFSDSINETSTPTASSFNVSNSNITLPSRKQTKENKCSICNLHLDSFYNLEKNERMLELKCNHMVHEECLIMDLEFNLSLKNEALSDQTVLLDNLPLCSFCSNPKKAIPKNDSVLVELFTKIITSSLSNPNLTLDSTTLSITSPSTPTYLENSAFNNSRSFSLTPPNIEANINIITNDLHRILTPKNKVHQNETEADVNFEAPAKIEKLKSKKLSPYKKHSKRPSRGSHASGTSAIVTSVKMKELEVTDNFISNRALGQKFISELLILSAQRTIQAYDDDNFILSEEFIRSLGKLKIVDKLQFHDSQKAKSFEECYCFLFDHMLLALSLEERLFFLFSINRLTNIESTNTESIVIKTNKSSKDFLKLSFKSSTLLDRWFMVLTNTLYDRSTTITSTLADDEFDHLVANDLEEIETIGTLQSYIGDDGYRRLPTGVCPRFYEGTINSLLFKEKPSRAVIVLNQSSYIPQTSVPIKNMISSLSMIGIDILLIFTSTEYLSIGTCVIDTYELKKQDFKGRKEKVFRKVDEFQDYLKSNSRSYGNGTVDKVTQEYISNVGIYDSIVNIYISNTSLKNVANPFMLNQLLIEVGLDGEHRSNRSDVDDLASWEDVMEVVCNHCGLEFDESDFYVSSEEESDTGDNDDGDISRNHIPLSIQFSD</sequence>
<dbReference type="STRING" id="52247.A0A4T0WVV6"/>
<accession>A0A4T0WVV6</accession>